<dbReference type="SUPFAM" id="SSF82714">
    <property type="entry name" value="Multidrug efflux transporter AcrB TolC docking domain, DN and DC subdomains"/>
    <property type="match status" value="1"/>
</dbReference>
<dbReference type="PANTHER" id="PTHR32063:SF0">
    <property type="entry name" value="SWARMING MOTILITY PROTEIN SWRC"/>
    <property type="match status" value="1"/>
</dbReference>
<keyword evidence="1" id="KW-0812">Transmembrane</keyword>
<sequence>MKNIITASLDHARTVLMIFVLLIVSGAVSYYNIPKESNPDVPIASIYVSIVHDGISPEDAERMLVKPMERELRSIEGLKELRATAGEGFASITLEFIAGFDSKSALADVRDKVTVAKAKLPDETEEPTITEITMAGQQAVVTVVLSGAVSERALVTIARDLKNRLEGLTEVLEVDIGGDREDIVEIIVDPLLMESYGLDQNDIFTLLSRNNRLVPAGTLDTGKGSFAVKVPSVFESVKDVLEQPIKVDGDRVITFEDVAQVRRAYKDPRSYARLDSNPSVSLEVKKRPGENLLITVEKTKALVAEAQQSPLWPASLSVTFTGDQSVNVNMMLSDLQNNVSSAILLVAIVIVAILGVRTAILVGVSIPGSFLTGILLISLFGYTLNMVVLFSLIMAVGMLVDGAIVVTEYADRCMSEGEDRRTAYKNAAHRMAWPIIASTATTLAAFAPLMFWPGMVGEFMKFLPFTLIAVLSASLVMALIFVPTLGAVFGKPRYVDDNTRQQLLQGETGDIMSLSGFTGKYVRLLATAIAHPIKSLLVAIFIGVVTFSGYYASGLGVEFFPHVDSVGINVTVRSTGDYSIQEKDQIIKEVERKLIDMDEIETLYSRSGGREQIGYLRLNLVDWHLRDHSDEILKEVHQRLHKMPGLDVEIAPDQNGPQSGKDLQIEISSRFPELLNDAALKLRKVLDDNPKFTSVGDTASKPGIEWQLKVNRSDAARFGADATLVGSTVQMVTNGLKIGEYRPDDVDDELDIRVRFPESERYIGKLDELRLKTATGLVPIGNFVERIAQPKTDLIRHIDSKRVLRVEANMIPGELLSIELPKLVKQLPSLGIDPRVDITVKGQNEQQQESQAFLKNAFMVALFVMAIILVTQFNSFYQASLILSAVLFSLVGVFLGLLIFQKPFGTIMSGVGVIALAGIVVNNNIVLIDTYNILCQQGLNVREAILRTGAQRLRPVMMTTVTTILGLLPMVMEVNIDFIGRNVDIGGPSTQWWSQLATAVAGGLAFATLLTLILTPCLLALKENIDLCWFKSKSAISP</sequence>
<dbReference type="SUPFAM" id="SSF82866">
    <property type="entry name" value="Multidrug efflux transporter AcrB transmembrane domain"/>
    <property type="match status" value="2"/>
</dbReference>
<reference evidence="2 3" key="1">
    <citation type="journal article" date="2019" name="Int. J. Syst. Evol. Microbiol.">
        <title>The Global Catalogue of Microorganisms (GCM) 10K type strain sequencing project: providing services to taxonomists for standard genome sequencing and annotation.</title>
        <authorList>
            <consortium name="The Broad Institute Genomics Platform"/>
            <consortium name="The Broad Institute Genome Sequencing Center for Infectious Disease"/>
            <person name="Wu L."/>
            <person name="Ma J."/>
        </authorList>
    </citation>
    <scope>NUCLEOTIDE SEQUENCE [LARGE SCALE GENOMIC DNA]</scope>
    <source>
        <strain evidence="2 3">JCM 15896</strain>
    </source>
</reference>
<dbReference type="Proteomes" id="UP001500359">
    <property type="component" value="Unassembled WGS sequence"/>
</dbReference>
<protein>
    <submittedName>
        <fullName evidence="2">Efflux RND transporter permease subunit</fullName>
    </submittedName>
</protein>
<name>A0ABN1LSD7_9ALTE</name>
<keyword evidence="3" id="KW-1185">Reference proteome</keyword>
<accession>A0ABN1LSD7</accession>
<dbReference type="Gene3D" id="3.30.70.1430">
    <property type="entry name" value="Multidrug efflux transporter AcrB pore domain"/>
    <property type="match status" value="2"/>
</dbReference>
<dbReference type="Gene3D" id="3.30.2090.10">
    <property type="entry name" value="Multidrug efflux transporter AcrB TolC docking domain, DN and DC subdomains"/>
    <property type="match status" value="2"/>
</dbReference>
<feature type="transmembrane region" description="Helical" evidence="1">
    <location>
        <begin position="12"/>
        <end position="33"/>
    </location>
</feature>
<dbReference type="InterPro" id="IPR001036">
    <property type="entry name" value="Acrflvin-R"/>
</dbReference>
<comment type="caution">
    <text evidence="2">The sequence shown here is derived from an EMBL/GenBank/DDBJ whole genome shotgun (WGS) entry which is preliminary data.</text>
</comment>
<dbReference type="Gene3D" id="3.30.70.1440">
    <property type="entry name" value="Multidrug efflux transporter AcrB pore domain"/>
    <property type="match status" value="1"/>
</dbReference>
<evidence type="ECO:0000313" key="3">
    <source>
        <dbReference type="Proteomes" id="UP001500359"/>
    </source>
</evidence>
<feature type="transmembrane region" description="Helical" evidence="1">
    <location>
        <begin position="388"/>
        <end position="410"/>
    </location>
</feature>
<dbReference type="InterPro" id="IPR027463">
    <property type="entry name" value="AcrB_DN_DC_subdom"/>
</dbReference>
<keyword evidence="1" id="KW-0472">Membrane</keyword>
<keyword evidence="1" id="KW-1133">Transmembrane helix</keyword>
<feature type="transmembrane region" description="Helical" evidence="1">
    <location>
        <begin position="339"/>
        <end position="356"/>
    </location>
</feature>
<feature type="transmembrane region" description="Helical" evidence="1">
    <location>
        <begin position="431"/>
        <end position="451"/>
    </location>
</feature>
<dbReference type="PANTHER" id="PTHR32063">
    <property type="match status" value="1"/>
</dbReference>
<dbReference type="RefSeq" id="WP_343862163.1">
    <property type="nucleotide sequence ID" value="NZ_BAAAFD010000013.1"/>
</dbReference>
<evidence type="ECO:0000256" key="1">
    <source>
        <dbReference type="SAM" id="Phobius"/>
    </source>
</evidence>
<feature type="transmembrane region" description="Helical" evidence="1">
    <location>
        <begin position="955"/>
        <end position="972"/>
    </location>
</feature>
<feature type="transmembrane region" description="Helical" evidence="1">
    <location>
        <begin position="463"/>
        <end position="490"/>
    </location>
</feature>
<feature type="transmembrane region" description="Helical" evidence="1">
    <location>
        <begin position="853"/>
        <end position="873"/>
    </location>
</feature>
<dbReference type="SUPFAM" id="SSF82693">
    <property type="entry name" value="Multidrug efflux transporter AcrB pore domain, PN1, PN2, PC1 and PC2 subdomains"/>
    <property type="match status" value="2"/>
</dbReference>
<evidence type="ECO:0000313" key="2">
    <source>
        <dbReference type="EMBL" id="GAA0859669.1"/>
    </source>
</evidence>
<feature type="transmembrane region" description="Helical" evidence="1">
    <location>
        <begin position="880"/>
        <end position="901"/>
    </location>
</feature>
<feature type="transmembrane region" description="Helical" evidence="1">
    <location>
        <begin position="992"/>
        <end position="1021"/>
    </location>
</feature>
<proteinExistence type="predicted"/>
<dbReference type="EMBL" id="BAAAFD010000013">
    <property type="protein sequence ID" value="GAA0859669.1"/>
    <property type="molecule type" value="Genomic_DNA"/>
</dbReference>
<feature type="transmembrane region" description="Helical" evidence="1">
    <location>
        <begin position="533"/>
        <end position="552"/>
    </location>
</feature>
<feature type="transmembrane region" description="Helical" evidence="1">
    <location>
        <begin position="361"/>
        <end position="382"/>
    </location>
</feature>
<dbReference type="Gene3D" id="3.30.70.1320">
    <property type="entry name" value="Multidrug efflux transporter AcrB pore domain like"/>
    <property type="match status" value="1"/>
</dbReference>
<gene>
    <name evidence="2" type="ORF">GCM10009114_34000</name>
</gene>
<dbReference type="Gene3D" id="1.20.1640.10">
    <property type="entry name" value="Multidrug efflux transporter AcrB transmembrane domain"/>
    <property type="match status" value="2"/>
</dbReference>
<dbReference type="Pfam" id="PF00873">
    <property type="entry name" value="ACR_tran"/>
    <property type="match status" value="1"/>
</dbReference>
<organism evidence="2 3">
    <name type="scientific">Aliiglaciecola litoralis</name>
    <dbReference type="NCBI Taxonomy" id="582857"/>
    <lineage>
        <taxon>Bacteria</taxon>
        <taxon>Pseudomonadati</taxon>
        <taxon>Pseudomonadota</taxon>
        <taxon>Gammaproteobacteria</taxon>
        <taxon>Alteromonadales</taxon>
        <taxon>Alteromonadaceae</taxon>
        <taxon>Aliiglaciecola</taxon>
    </lineage>
</organism>
<feature type="transmembrane region" description="Helical" evidence="1">
    <location>
        <begin position="907"/>
        <end position="934"/>
    </location>
</feature>
<dbReference type="PRINTS" id="PR00702">
    <property type="entry name" value="ACRIFLAVINRP"/>
</dbReference>